<proteinExistence type="predicted"/>
<protein>
    <submittedName>
        <fullName evidence="1">Uncharacterized protein</fullName>
    </submittedName>
</protein>
<dbReference type="EMBL" id="HBIX01032549">
    <property type="protein sequence ID" value="CAE0728653.1"/>
    <property type="molecule type" value="Transcribed_RNA"/>
</dbReference>
<accession>A0A7S4AVV4</accession>
<evidence type="ECO:0000313" key="1">
    <source>
        <dbReference type="EMBL" id="CAE0728653.1"/>
    </source>
</evidence>
<organism evidence="1">
    <name type="scientific">Pseudo-nitzschia australis</name>
    <dbReference type="NCBI Taxonomy" id="44445"/>
    <lineage>
        <taxon>Eukaryota</taxon>
        <taxon>Sar</taxon>
        <taxon>Stramenopiles</taxon>
        <taxon>Ochrophyta</taxon>
        <taxon>Bacillariophyta</taxon>
        <taxon>Bacillariophyceae</taxon>
        <taxon>Bacillariophycidae</taxon>
        <taxon>Bacillariales</taxon>
        <taxon>Bacillariaceae</taxon>
        <taxon>Pseudo-nitzschia</taxon>
    </lineage>
</organism>
<reference evidence="1" key="1">
    <citation type="submission" date="2021-01" db="EMBL/GenBank/DDBJ databases">
        <authorList>
            <person name="Corre E."/>
            <person name="Pelletier E."/>
            <person name="Niang G."/>
            <person name="Scheremetjew M."/>
            <person name="Finn R."/>
            <person name="Kale V."/>
            <person name="Holt S."/>
            <person name="Cochrane G."/>
            <person name="Meng A."/>
            <person name="Brown T."/>
            <person name="Cohen L."/>
        </authorList>
    </citation>
    <scope>NUCLEOTIDE SEQUENCE</scope>
    <source>
        <strain evidence="1">10249 10 AB</strain>
    </source>
</reference>
<dbReference type="AlphaFoldDB" id="A0A7S4AVV4"/>
<name>A0A7S4AVV4_9STRA</name>
<sequence>MKKVSLHIISSFLVHQYAKALSHLLSYLSHSLVRQVSCAMVPVNSMIAYLPRSRFHDNVNEGRSIISKVKYSGDDAPCFHEEFPCYARSDPRDSAVKFAFQYREAPLETAQRVE</sequence>
<gene>
    <name evidence="1" type="ORF">PAUS00366_LOCUS21437</name>
</gene>